<name>A0A9X2XWM8_9MYCO</name>
<protein>
    <submittedName>
        <fullName evidence="2">VWA domain-containing protein</fullName>
    </submittedName>
</protein>
<proteinExistence type="predicted"/>
<comment type="caution">
    <text evidence="2">The sequence shown here is derived from an EMBL/GenBank/DDBJ whole genome shotgun (WGS) entry which is preliminary data.</text>
</comment>
<sequence length="50" mass="5139">MTFDPVLPPAVLAAVATVLLVLRLLSLRPAAAAGGRALLRWTGMTAALVL</sequence>
<keyword evidence="1" id="KW-0812">Transmembrane</keyword>
<keyword evidence="1" id="KW-1133">Transmembrane helix</keyword>
<dbReference type="Proteomes" id="UP001140272">
    <property type="component" value="Unassembled WGS sequence"/>
</dbReference>
<keyword evidence="1" id="KW-0472">Membrane</keyword>
<feature type="non-terminal residue" evidence="2">
    <location>
        <position position="50"/>
    </location>
</feature>
<evidence type="ECO:0000256" key="1">
    <source>
        <dbReference type="SAM" id="Phobius"/>
    </source>
</evidence>
<dbReference type="AlphaFoldDB" id="A0A9X2XWM8"/>
<gene>
    <name evidence="2" type="ORF">H7H73_08055</name>
</gene>
<feature type="transmembrane region" description="Helical" evidence="1">
    <location>
        <begin position="6"/>
        <end position="26"/>
    </location>
</feature>
<evidence type="ECO:0000313" key="2">
    <source>
        <dbReference type="EMBL" id="MCV7070427.1"/>
    </source>
</evidence>
<organism evidence="2 3">
    <name type="scientific">Mycolicibacterium rufum</name>
    <dbReference type="NCBI Taxonomy" id="318424"/>
    <lineage>
        <taxon>Bacteria</taxon>
        <taxon>Bacillati</taxon>
        <taxon>Actinomycetota</taxon>
        <taxon>Actinomycetes</taxon>
        <taxon>Mycobacteriales</taxon>
        <taxon>Mycobacteriaceae</taxon>
        <taxon>Mycolicibacterium</taxon>
    </lineage>
</organism>
<reference evidence="2" key="2">
    <citation type="journal article" date="2022" name="BMC Genomics">
        <title>Comparative genome analysis of mycobacteria focusing on tRNA and non-coding RNA.</title>
        <authorList>
            <person name="Behra P.R.K."/>
            <person name="Pettersson B.M.F."/>
            <person name="Ramesh M."/>
            <person name="Das S."/>
            <person name="Dasgupta S."/>
            <person name="Kirsebom L.A."/>
        </authorList>
    </citation>
    <scope>NUCLEOTIDE SEQUENCE</scope>
    <source>
        <strain evidence="2">DSM 45406</strain>
    </source>
</reference>
<accession>A0A9X2XWM8</accession>
<dbReference type="EMBL" id="JACKRN010000286">
    <property type="protein sequence ID" value="MCV7070427.1"/>
    <property type="molecule type" value="Genomic_DNA"/>
</dbReference>
<evidence type="ECO:0000313" key="3">
    <source>
        <dbReference type="Proteomes" id="UP001140272"/>
    </source>
</evidence>
<reference evidence="2" key="1">
    <citation type="submission" date="2020-07" db="EMBL/GenBank/DDBJ databases">
        <authorList>
            <person name="Pettersson B.M.F."/>
            <person name="Behra P.R.K."/>
            <person name="Ramesh M."/>
            <person name="Das S."/>
            <person name="Dasgupta S."/>
            <person name="Kirsebom L.A."/>
        </authorList>
    </citation>
    <scope>NUCLEOTIDE SEQUENCE</scope>
    <source>
        <strain evidence="2">DSM 45406</strain>
    </source>
</reference>